<evidence type="ECO:0000256" key="4">
    <source>
        <dbReference type="ARBA" id="ARBA00023163"/>
    </source>
</evidence>
<dbReference type="SUPFAM" id="SSF46785">
    <property type="entry name" value="Winged helix' DNA-binding domain"/>
    <property type="match status" value="1"/>
</dbReference>
<comment type="similarity">
    <text evidence="1">Belongs to the LysR transcriptional regulatory family.</text>
</comment>
<dbReference type="SUPFAM" id="SSF53850">
    <property type="entry name" value="Periplasmic binding protein-like II"/>
    <property type="match status" value="1"/>
</dbReference>
<comment type="caution">
    <text evidence="6">The sequence shown here is derived from an EMBL/GenBank/DDBJ whole genome shotgun (WGS) entry which is preliminary data.</text>
</comment>
<evidence type="ECO:0000259" key="5">
    <source>
        <dbReference type="PROSITE" id="PS50931"/>
    </source>
</evidence>
<dbReference type="GO" id="GO:0000976">
    <property type="term" value="F:transcription cis-regulatory region binding"/>
    <property type="evidence" value="ECO:0007669"/>
    <property type="project" value="TreeGrafter"/>
</dbReference>
<sequence>MLESSDLRIFQMVAREGSVSKAAQKLQYVQSNVSARIKHLESSLGTSLFYRHKKGVTLTATGKILLTYSNRILYLLKEAEAALTAPDSPRGSLSIGAKDSTAAVRLPSILARYRKRFPEVDLSLMTGTTEEIVSSLLEYQLDCGIVAGPVHHPDLVQEVIAQEEIVLVSDLETPPVRRLRNLKRPLFLVNRKGCAHRFLLEQWLRDEGIPAKFMEFGGVETILKSVRAGLGYTLTSRTVVQESEMDQAVKCHPVPEKYSSLPTVLIRRQDVQLNSTLKSFLEIIQEDYGKQT</sequence>
<dbReference type="EMBL" id="BDUF01000060">
    <property type="protein sequence ID" value="GAX90640.1"/>
    <property type="molecule type" value="Genomic_DNA"/>
</dbReference>
<reference evidence="7" key="1">
    <citation type="submission" date="2017-07" db="EMBL/GenBank/DDBJ databases">
        <title>Draft genome sequence of Effusibacillus lacus strain skLN1.</title>
        <authorList>
            <person name="Watanabe M."/>
            <person name="Kojima H."/>
            <person name="Fukui M."/>
        </authorList>
    </citation>
    <scope>NUCLEOTIDE SEQUENCE [LARGE SCALE GENOMIC DNA]</scope>
    <source>
        <strain evidence="7">skLN1</strain>
    </source>
</reference>
<dbReference type="PANTHER" id="PTHR30126">
    <property type="entry name" value="HTH-TYPE TRANSCRIPTIONAL REGULATOR"/>
    <property type="match status" value="1"/>
</dbReference>
<dbReference type="RefSeq" id="WP_165912708.1">
    <property type="nucleotide sequence ID" value="NZ_BDUF01000060.1"/>
</dbReference>
<dbReference type="FunFam" id="1.10.10.10:FF:000001">
    <property type="entry name" value="LysR family transcriptional regulator"/>
    <property type="match status" value="1"/>
</dbReference>
<keyword evidence="7" id="KW-1185">Reference proteome</keyword>
<dbReference type="InterPro" id="IPR000847">
    <property type="entry name" value="LysR_HTH_N"/>
</dbReference>
<dbReference type="Gene3D" id="3.40.190.290">
    <property type="match status" value="1"/>
</dbReference>
<keyword evidence="3" id="KW-0238">DNA-binding</keyword>
<evidence type="ECO:0000256" key="1">
    <source>
        <dbReference type="ARBA" id="ARBA00009437"/>
    </source>
</evidence>
<dbReference type="PANTHER" id="PTHR30126:SF40">
    <property type="entry name" value="HTH-TYPE TRANSCRIPTIONAL REGULATOR GLTR"/>
    <property type="match status" value="1"/>
</dbReference>
<dbReference type="GO" id="GO:0003700">
    <property type="term" value="F:DNA-binding transcription factor activity"/>
    <property type="evidence" value="ECO:0007669"/>
    <property type="project" value="InterPro"/>
</dbReference>
<dbReference type="CDD" id="cd08442">
    <property type="entry name" value="PBP2_YofA_SoxR_like"/>
    <property type="match status" value="1"/>
</dbReference>
<dbReference type="InterPro" id="IPR036388">
    <property type="entry name" value="WH-like_DNA-bd_sf"/>
</dbReference>
<name>A0A292YQ77_9BACL</name>
<evidence type="ECO:0000256" key="3">
    <source>
        <dbReference type="ARBA" id="ARBA00023125"/>
    </source>
</evidence>
<organism evidence="6 7">
    <name type="scientific">Effusibacillus lacus</name>
    <dbReference type="NCBI Taxonomy" id="1348429"/>
    <lineage>
        <taxon>Bacteria</taxon>
        <taxon>Bacillati</taxon>
        <taxon>Bacillota</taxon>
        <taxon>Bacilli</taxon>
        <taxon>Bacillales</taxon>
        <taxon>Alicyclobacillaceae</taxon>
        <taxon>Effusibacillus</taxon>
    </lineage>
</organism>
<dbReference type="PRINTS" id="PR00039">
    <property type="entry name" value="HTHLYSR"/>
</dbReference>
<dbReference type="PROSITE" id="PS50931">
    <property type="entry name" value="HTH_LYSR"/>
    <property type="match status" value="1"/>
</dbReference>
<protein>
    <submittedName>
        <fullName evidence="6">LysR family transcriptional regulator</fullName>
    </submittedName>
</protein>
<evidence type="ECO:0000256" key="2">
    <source>
        <dbReference type="ARBA" id="ARBA00023015"/>
    </source>
</evidence>
<dbReference type="AlphaFoldDB" id="A0A292YQ77"/>
<dbReference type="InterPro" id="IPR005119">
    <property type="entry name" value="LysR_subst-bd"/>
</dbReference>
<evidence type="ECO:0000313" key="7">
    <source>
        <dbReference type="Proteomes" id="UP000217785"/>
    </source>
</evidence>
<keyword evidence="2" id="KW-0805">Transcription regulation</keyword>
<dbReference type="Pfam" id="PF00126">
    <property type="entry name" value="HTH_1"/>
    <property type="match status" value="1"/>
</dbReference>
<evidence type="ECO:0000313" key="6">
    <source>
        <dbReference type="EMBL" id="GAX90640.1"/>
    </source>
</evidence>
<keyword evidence="4" id="KW-0804">Transcription</keyword>
<accession>A0A292YQ77</accession>
<dbReference type="InterPro" id="IPR036390">
    <property type="entry name" value="WH_DNA-bd_sf"/>
</dbReference>
<dbReference type="Proteomes" id="UP000217785">
    <property type="component" value="Unassembled WGS sequence"/>
</dbReference>
<dbReference type="Gene3D" id="1.10.10.10">
    <property type="entry name" value="Winged helix-like DNA-binding domain superfamily/Winged helix DNA-binding domain"/>
    <property type="match status" value="1"/>
</dbReference>
<dbReference type="Pfam" id="PF03466">
    <property type="entry name" value="LysR_substrate"/>
    <property type="match status" value="1"/>
</dbReference>
<feature type="domain" description="HTH lysR-type" evidence="5">
    <location>
        <begin position="2"/>
        <end position="59"/>
    </location>
</feature>
<proteinExistence type="inferred from homology"/>